<comment type="catalytic activity">
    <reaction evidence="7">
        <text>a 2'-deoxyadenosine in DNA + S-adenosyl-L-methionine = an N(6)-methyl-2'-deoxyadenosine in DNA + S-adenosyl-L-homocysteine + H(+)</text>
        <dbReference type="Rhea" id="RHEA:15197"/>
        <dbReference type="Rhea" id="RHEA-COMP:12418"/>
        <dbReference type="Rhea" id="RHEA-COMP:12419"/>
        <dbReference type="ChEBI" id="CHEBI:15378"/>
        <dbReference type="ChEBI" id="CHEBI:57856"/>
        <dbReference type="ChEBI" id="CHEBI:59789"/>
        <dbReference type="ChEBI" id="CHEBI:90615"/>
        <dbReference type="ChEBI" id="CHEBI:90616"/>
        <dbReference type="EC" id="2.1.1.72"/>
    </reaction>
</comment>
<dbReference type="GO" id="GO:0009007">
    <property type="term" value="F:site-specific DNA-methyltransferase (adenine-specific) activity"/>
    <property type="evidence" value="ECO:0007669"/>
    <property type="project" value="UniProtKB-EC"/>
</dbReference>
<dbReference type="SUPFAM" id="SSF53335">
    <property type="entry name" value="S-adenosyl-L-methionine-dependent methyltransferases"/>
    <property type="match status" value="1"/>
</dbReference>
<dbReference type="PRINTS" id="PR00507">
    <property type="entry name" value="N12N6MTFRASE"/>
</dbReference>
<protein>
    <recommendedName>
        <fullName evidence="1">site-specific DNA-methyltransferase (adenine-specific)</fullName>
        <ecNumber evidence="1">2.1.1.72</ecNumber>
    </recommendedName>
</protein>
<dbReference type="AlphaFoldDB" id="A0A5J4RFJ1"/>
<gene>
    <name evidence="9" type="ORF">EZS27_019187</name>
</gene>
<accession>A0A5J4RFJ1</accession>
<dbReference type="GO" id="GO:0009307">
    <property type="term" value="P:DNA restriction-modification system"/>
    <property type="evidence" value="ECO:0007669"/>
    <property type="project" value="UniProtKB-KW"/>
</dbReference>
<dbReference type="PROSITE" id="PS00092">
    <property type="entry name" value="N6_MTASE"/>
    <property type="match status" value="1"/>
</dbReference>
<organism evidence="9">
    <name type="scientific">termite gut metagenome</name>
    <dbReference type="NCBI Taxonomy" id="433724"/>
    <lineage>
        <taxon>unclassified sequences</taxon>
        <taxon>metagenomes</taxon>
        <taxon>organismal metagenomes</taxon>
    </lineage>
</organism>
<feature type="domain" description="Type II methyltransferase M.TaqI-like" evidence="8">
    <location>
        <begin position="87"/>
        <end position="268"/>
    </location>
</feature>
<dbReference type="GO" id="GO:0032259">
    <property type="term" value="P:methylation"/>
    <property type="evidence" value="ECO:0007669"/>
    <property type="project" value="UniProtKB-KW"/>
</dbReference>
<evidence type="ECO:0000259" key="8">
    <source>
        <dbReference type="Pfam" id="PF07669"/>
    </source>
</evidence>
<evidence type="ECO:0000256" key="6">
    <source>
        <dbReference type="ARBA" id="ARBA00023125"/>
    </source>
</evidence>
<dbReference type="EC" id="2.1.1.72" evidence="1"/>
<sequence>MIQTNYNPDVLSCLANLSNDEVFTPPSLVNDMLNLLPVEFWSNPDVRILDPVSKSGVFLREIAKRLMNGLATKIPDQQERINHIFTNQLFGIAITELTALLSRRSVYCSKAADGKYSICDAFVDEQGNIRYERLQHTWQNGKCTYCNASQSVYDRDESLETYAYNFIHSDKPEKIFNDMKFDVIIGNPPYQLSDGGDNNDETRTRGGAIPLYHKFIQQSKKLNPKYLTMIIPSRWFAGGRGLDEFRDEMLSDKRVRKLIDFPISSECFPGVEVKGGVCYFLWDRNNLGECEITTKRGKNESVLIRPLLEKGSDIFIRYNESISIIRKVFARKEASFSQLVSTQKPFGFRTFFEGKKMPFTNSVKIYTYKNVGYILPDEITQNKDWVKEHKVYITMAYGAGENFPHQIINKPFYGEPNTCCTETYLVVGPFASEKRAKNVISYIQTKLFRFLVLLRKNTQHAAKGVYFFVPMQNFDESWTDEKLYKKYELTEDEIAFIESMIRPMGLTNETTDE</sequence>
<dbReference type="InterPro" id="IPR029063">
    <property type="entry name" value="SAM-dependent_MTases_sf"/>
</dbReference>
<comment type="caution">
    <text evidence="9">The sequence shown here is derived from an EMBL/GenBank/DDBJ whole genome shotgun (WGS) entry which is preliminary data.</text>
</comment>
<keyword evidence="2" id="KW-0489">Methyltransferase</keyword>
<name>A0A5J4RFJ1_9ZZZZ</name>
<dbReference type="InterPro" id="IPR002052">
    <property type="entry name" value="DNA_methylase_N6_adenine_CS"/>
</dbReference>
<dbReference type="InterPro" id="IPR050953">
    <property type="entry name" value="N4_N6_ade-DNA_methylase"/>
</dbReference>
<evidence type="ECO:0000256" key="2">
    <source>
        <dbReference type="ARBA" id="ARBA00022603"/>
    </source>
</evidence>
<evidence type="ECO:0000256" key="4">
    <source>
        <dbReference type="ARBA" id="ARBA00022691"/>
    </source>
</evidence>
<evidence type="ECO:0000256" key="3">
    <source>
        <dbReference type="ARBA" id="ARBA00022679"/>
    </source>
</evidence>
<keyword evidence="5" id="KW-0680">Restriction system</keyword>
<dbReference type="Pfam" id="PF07669">
    <property type="entry name" value="Eco57I"/>
    <property type="match status" value="1"/>
</dbReference>
<evidence type="ECO:0000256" key="5">
    <source>
        <dbReference type="ARBA" id="ARBA00022747"/>
    </source>
</evidence>
<evidence type="ECO:0000256" key="7">
    <source>
        <dbReference type="ARBA" id="ARBA00047942"/>
    </source>
</evidence>
<dbReference type="GO" id="GO:0003677">
    <property type="term" value="F:DNA binding"/>
    <property type="evidence" value="ECO:0007669"/>
    <property type="project" value="UniProtKB-KW"/>
</dbReference>
<keyword evidence="4" id="KW-0949">S-adenosyl-L-methionine</keyword>
<evidence type="ECO:0000313" key="9">
    <source>
        <dbReference type="EMBL" id="KAA6332294.1"/>
    </source>
</evidence>
<keyword evidence="3" id="KW-0808">Transferase</keyword>
<dbReference type="EMBL" id="SNRY01001259">
    <property type="protein sequence ID" value="KAA6332294.1"/>
    <property type="molecule type" value="Genomic_DNA"/>
</dbReference>
<dbReference type="PANTHER" id="PTHR33841">
    <property type="entry name" value="DNA METHYLTRANSFERASE YEEA-RELATED"/>
    <property type="match status" value="1"/>
</dbReference>
<keyword evidence="6" id="KW-0238">DNA-binding</keyword>
<evidence type="ECO:0000256" key="1">
    <source>
        <dbReference type="ARBA" id="ARBA00011900"/>
    </source>
</evidence>
<dbReference type="InterPro" id="IPR011639">
    <property type="entry name" value="MethylTrfase_TaqI-like_dom"/>
</dbReference>
<reference evidence="9" key="1">
    <citation type="submission" date="2019-03" db="EMBL/GenBank/DDBJ databases">
        <title>Single cell metagenomics reveals metabolic interactions within the superorganism composed of flagellate Streblomastix strix and complex community of Bacteroidetes bacteria on its surface.</title>
        <authorList>
            <person name="Treitli S.C."/>
            <person name="Kolisko M."/>
            <person name="Husnik F."/>
            <person name="Keeling P."/>
            <person name="Hampl V."/>
        </authorList>
    </citation>
    <scope>NUCLEOTIDE SEQUENCE</scope>
    <source>
        <strain evidence="9">STM</strain>
    </source>
</reference>
<dbReference type="PANTHER" id="PTHR33841:SF6">
    <property type="entry name" value="TYPE II METHYLTRANSFERASE M.HINDII"/>
    <property type="match status" value="1"/>
</dbReference>
<proteinExistence type="predicted"/>
<dbReference type="Gene3D" id="3.40.50.150">
    <property type="entry name" value="Vaccinia Virus protein VP39"/>
    <property type="match status" value="1"/>
</dbReference>